<keyword evidence="7" id="KW-1185">Reference proteome</keyword>
<evidence type="ECO:0000256" key="2">
    <source>
        <dbReference type="ARBA" id="ARBA00022737"/>
    </source>
</evidence>
<evidence type="ECO:0000256" key="3">
    <source>
        <dbReference type="ARBA" id="ARBA00023043"/>
    </source>
</evidence>
<feature type="domain" description="Ankyrin UPA" evidence="5">
    <location>
        <begin position="1"/>
        <end position="92"/>
    </location>
</feature>
<evidence type="ECO:0000256" key="1">
    <source>
        <dbReference type="ARBA" id="ARBA00004370"/>
    </source>
</evidence>
<gene>
    <name evidence="6" type="ORF">CEUTPL_LOCUS2334</name>
</gene>
<dbReference type="InterPro" id="IPR021109">
    <property type="entry name" value="Peptidase_aspartic_dom_sf"/>
</dbReference>
<evidence type="ECO:0000259" key="5">
    <source>
        <dbReference type="Pfam" id="PF17809"/>
    </source>
</evidence>
<dbReference type="GO" id="GO:0016020">
    <property type="term" value="C:membrane"/>
    <property type="evidence" value="ECO:0007669"/>
    <property type="project" value="UniProtKB-SubCell"/>
</dbReference>
<name>A0A9N9MBU4_9CUCU</name>
<dbReference type="Pfam" id="PF17809">
    <property type="entry name" value="UPA_2"/>
    <property type="match status" value="1"/>
</dbReference>
<dbReference type="SUPFAM" id="SSF50630">
    <property type="entry name" value="Acid proteases"/>
    <property type="match status" value="1"/>
</dbReference>
<evidence type="ECO:0000313" key="7">
    <source>
        <dbReference type="Proteomes" id="UP001152799"/>
    </source>
</evidence>
<dbReference type="Gene3D" id="2.60.40.2660">
    <property type="match status" value="1"/>
</dbReference>
<evidence type="ECO:0000313" key="6">
    <source>
        <dbReference type="EMBL" id="CAG9761637.1"/>
    </source>
</evidence>
<dbReference type="Proteomes" id="UP001152799">
    <property type="component" value="Chromosome 10"/>
</dbReference>
<accession>A0A9N9MBU4</accession>
<keyword evidence="3" id="KW-0040">ANK repeat</keyword>
<comment type="subcellular location">
    <subcellularLocation>
        <location evidence="1">Membrane</location>
    </subcellularLocation>
</comment>
<keyword evidence="4" id="KW-0472">Membrane</keyword>
<dbReference type="PANTHER" id="PTHR24123">
    <property type="entry name" value="ANKYRIN REPEAT-CONTAINING"/>
    <property type="match status" value="1"/>
</dbReference>
<dbReference type="InterPro" id="IPR051165">
    <property type="entry name" value="Multifunctional_ANK_Repeat"/>
</dbReference>
<organism evidence="6 7">
    <name type="scientific">Ceutorhynchus assimilis</name>
    <name type="common">cabbage seed weevil</name>
    <dbReference type="NCBI Taxonomy" id="467358"/>
    <lineage>
        <taxon>Eukaryota</taxon>
        <taxon>Metazoa</taxon>
        <taxon>Ecdysozoa</taxon>
        <taxon>Arthropoda</taxon>
        <taxon>Hexapoda</taxon>
        <taxon>Insecta</taxon>
        <taxon>Pterygota</taxon>
        <taxon>Neoptera</taxon>
        <taxon>Endopterygota</taxon>
        <taxon>Coleoptera</taxon>
        <taxon>Polyphaga</taxon>
        <taxon>Cucujiformia</taxon>
        <taxon>Curculionidae</taxon>
        <taxon>Ceutorhynchinae</taxon>
        <taxon>Ceutorhynchus</taxon>
    </lineage>
</organism>
<dbReference type="InterPro" id="IPR040745">
    <property type="entry name" value="Ankyrin_UPA"/>
</dbReference>
<dbReference type="AlphaFoldDB" id="A0A9N9MBU4"/>
<protein>
    <recommendedName>
        <fullName evidence="5">Ankyrin UPA domain-containing protein</fullName>
    </recommendedName>
</protein>
<dbReference type="OrthoDB" id="6757417at2759"/>
<dbReference type="PANTHER" id="PTHR24123:SF141">
    <property type="entry name" value="ANKYRIN 2, ISOFORM U"/>
    <property type="match status" value="1"/>
</dbReference>
<sequence>MAKFVVFSKRVDPLEARLRVFCITHDNEDKTLEHQDHFTEVAERRDVEVLQGKSQFIEFAGNLVLVTKSDDHEFPLRVLRENRLPFSDLVDRFEAHCKPKTNLTVERHNFSTRRQNPDESIDKSMTALKNLSFKCELDKLRESLVRDIFVVGLGANNRIIKERFLQEDNLDLDRAIKIAKSIEINSYSSPGHGYGQNHNEESFQNQWVRGNNYSSQQHKMLYAIILSVKDILPSIVSRKNIRYVNVENANNQNHGQDNDNDMFVVRVINKDSQCQNSKKAWMLDLKINNSLLKCYLDTGAEANVMSFEKFKKININEDIVPTNVKLTSFSANAIPIAMQY</sequence>
<keyword evidence="2" id="KW-0677">Repeat</keyword>
<dbReference type="EMBL" id="OU892286">
    <property type="protein sequence ID" value="CAG9761637.1"/>
    <property type="molecule type" value="Genomic_DNA"/>
</dbReference>
<proteinExistence type="predicted"/>
<dbReference type="Gene3D" id="2.40.70.10">
    <property type="entry name" value="Acid Proteases"/>
    <property type="match status" value="1"/>
</dbReference>
<reference evidence="6" key="1">
    <citation type="submission" date="2022-01" db="EMBL/GenBank/DDBJ databases">
        <authorList>
            <person name="King R."/>
        </authorList>
    </citation>
    <scope>NUCLEOTIDE SEQUENCE</scope>
</reference>
<evidence type="ECO:0000256" key="4">
    <source>
        <dbReference type="ARBA" id="ARBA00023136"/>
    </source>
</evidence>